<name>A0A244CLE8_PSEDV</name>
<sequence>MQKTSLFDCDAVPIEVLKQRAFNFRWAETAPDVIPLTAADPDFRCAPEISQAIANYALEGVFSYGPHQGLTSFKEALSEGLAHRKDYRLNPELILPIDSVASAMYVVAKTYLQPGDEAIIFDPVDFLFEQAVLAAGAQVKRCRFDAKRGEFDLDSLTELLSERTKLIGVCNPHNPLGRLMSLHELTTLAHFAKQHNLMILNDEIWSDIVYPGHTMHSFHHLEPALMERVITVYGFSKSFALAGLRVGAIFSPSVQHHQQLVTCANVMTTAGGVSTLSQIAATQAVLNCWYWVDEFLIHLTKMRDYAVERLNKMPGVQCTAPQATYLLFPDISATGLSSEALTDELLKDKLAVVPGSPRFFGPAAQGHIRICFATSNTLLSQGLDRMESTLHRLGVQ</sequence>
<comment type="similarity">
    <text evidence="2 6">Belongs to the class-I pyridoxal-phosphate-dependent aminotransferase family.</text>
</comment>
<evidence type="ECO:0000256" key="3">
    <source>
        <dbReference type="ARBA" id="ARBA00022576"/>
    </source>
</evidence>
<accession>A0A244CLE8</accession>
<evidence type="ECO:0000256" key="1">
    <source>
        <dbReference type="ARBA" id="ARBA00001933"/>
    </source>
</evidence>
<keyword evidence="5" id="KW-0663">Pyridoxal phosphate</keyword>
<comment type="caution">
    <text evidence="8">The sequence shown here is derived from an EMBL/GenBank/DDBJ whole genome shotgun (WGS) entry which is preliminary data.</text>
</comment>
<evidence type="ECO:0000259" key="7">
    <source>
        <dbReference type="Pfam" id="PF00155"/>
    </source>
</evidence>
<dbReference type="EC" id="2.6.1.-" evidence="6"/>
<dbReference type="GO" id="GO:0006520">
    <property type="term" value="P:amino acid metabolic process"/>
    <property type="evidence" value="ECO:0007669"/>
    <property type="project" value="InterPro"/>
</dbReference>
<evidence type="ECO:0000256" key="5">
    <source>
        <dbReference type="ARBA" id="ARBA00022898"/>
    </source>
</evidence>
<evidence type="ECO:0000256" key="2">
    <source>
        <dbReference type="ARBA" id="ARBA00007441"/>
    </source>
</evidence>
<proteinExistence type="inferred from homology"/>
<dbReference type="CDD" id="cd00609">
    <property type="entry name" value="AAT_like"/>
    <property type="match status" value="1"/>
</dbReference>
<dbReference type="Gene3D" id="3.90.1150.10">
    <property type="entry name" value="Aspartate Aminotransferase, domain 1"/>
    <property type="match status" value="1"/>
</dbReference>
<dbReference type="GO" id="GO:0030170">
    <property type="term" value="F:pyridoxal phosphate binding"/>
    <property type="evidence" value="ECO:0007669"/>
    <property type="project" value="InterPro"/>
</dbReference>
<dbReference type="PANTHER" id="PTHR46383">
    <property type="entry name" value="ASPARTATE AMINOTRANSFERASE"/>
    <property type="match status" value="1"/>
</dbReference>
<dbReference type="InterPro" id="IPR015424">
    <property type="entry name" value="PyrdxlP-dep_Trfase"/>
</dbReference>
<gene>
    <name evidence="8" type="ORF">B1199_17125</name>
</gene>
<dbReference type="Proteomes" id="UP000194841">
    <property type="component" value="Unassembled WGS sequence"/>
</dbReference>
<dbReference type="PANTHER" id="PTHR46383:SF1">
    <property type="entry name" value="ASPARTATE AMINOTRANSFERASE"/>
    <property type="match status" value="1"/>
</dbReference>
<keyword evidence="9" id="KW-1185">Reference proteome</keyword>
<dbReference type="SUPFAM" id="SSF53383">
    <property type="entry name" value="PLP-dependent transferases"/>
    <property type="match status" value="1"/>
</dbReference>
<reference evidence="8 9" key="1">
    <citation type="submission" date="2017-02" db="EMBL/GenBank/DDBJ databases">
        <title>Pseudoalteromonas ulvae TC14 Genome.</title>
        <authorList>
            <person name="Molmeret M."/>
        </authorList>
    </citation>
    <scope>NUCLEOTIDE SEQUENCE [LARGE SCALE GENOMIC DNA]</scope>
    <source>
        <strain evidence="8">TC14</strain>
    </source>
</reference>
<protein>
    <recommendedName>
        <fullName evidence="6">Aminotransferase</fullName>
        <ecNumber evidence="6">2.6.1.-</ecNumber>
    </recommendedName>
</protein>
<keyword evidence="4 6" id="KW-0808">Transferase</keyword>
<dbReference type="EMBL" id="MWPV01000006">
    <property type="protein sequence ID" value="OUL56395.1"/>
    <property type="molecule type" value="Genomic_DNA"/>
</dbReference>
<dbReference type="OrthoDB" id="3224382at2"/>
<evidence type="ECO:0000313" key="9">
    <source>
        <dbReference type="Proteomes" id="UP000194841"/>
    </source>
</evidence>
<dbReference type="InterPro" id="IPR004839">
    <property type="entry name" value="Aminotransferase_I/II_large"/>
</dbReference>
<dbReference type="Gene3D" id="3.40.640.10">
    <property type="entry name" value="Type I PLP-dependent aspartate aminotransferase-like (Major domain)"/>
    <property type="match status" value="1"/>
</dbReference>
<evidence type="ECO:0000256" key="6">
    <source>
        <dbReference type="RuleBase" id="RU000481"/>
    </source>
</evidence>
<dbReference type="RefSeq" id="WP_086745369.1">
    <property type="nucleotide sequence ID" value="NZ_MWPV01000006.1"/>
</dbReference>
<dbReference type="InterPro" id="IPR004838">
    <property type="entry name" value="NHTrfase_class1_PyrdxlP-BS"/>
</dbReference>
<dbReference type="PRINTS" id="PR00753">
    <property type="entry name" value="ACCSYNTHASE"/>
</dbReference>
<dbReference type="Pfam" id="PF00155">
    <property type="entry name" value="Aminotran_1_2"/>
    <property type="match status" value="1"/>
</dbReference>
<dbReference type="InterPro" id="IPR050596">
    <property type="entry name" value="AspAT/PAT-like"/>
</dbReference>
<dbReference type="PROSITE" id="PS00105">
    <property type="entry name" value="AA_TRANSFER_CLASS_1"/>
    <property type="match status" value="1"/>
</dbReference>
<keyword evidence="3 6" id="KW-0032">Aminotransferase</keyword>
<dbReference type="InterPro" id="IPR015421">
    <property type="entry name" value="PyrdxlP-dep_Trfase_major"/>
</dbReference>
<feature type="domain" description="Aminotransferase class I/classII large" evidence="7">
    <location>
        <begin position="32"/>
        <end position="379"/>
    </location>
</feature>
<dbReference type="AlphaFoldDB" id="A0A244CLE8"/>
<dbReference type="InterPro" id="IPR015422">
    <property type="entry name" value="PyrdxlP-dep_Trfase_small"/>
</dbReference>
<comment type="cofactor">
    <cofactor evidence="1 6">
        <name>pyridoxal 5'-phosphate</name>
        <dbReference type="ChEBI" id="CHEBI:597326"/>
    </cofactor>
</comment>
<evidence type="ECO:0000313" key="8">
    <source>
        <dbReference type="EMBL" id="OUL56395.1"/>
    </source>
</evidence>
<organism evidence="8 9">
    <name type="scientific">Pseudoalteromonas ulvae</name>
    <dbReference type="NCBI Taxonomy" id="107327"/>
    <lineage>
        <taxon>Bacteria</taxon>
        <taxon>Pseudomonadati</taxon>
        <taxon>Pseudomonadota</taxon>
        <taxon>Gammaproteobacteria</taxon>
        <taxon>Alteromonadales</taxon>
        <taxon>Pseudoalteromonadaceae</taxon>
        <taxon>Pseudoalteromonas</taxon>
    </lineage>
</organism>
<evidence type="ECO:0000256" key="4">
    <source>
        <dbReference type="ARBA" id="ARBA00022679"/>
    </source>
</evidence>
<dbReference type="GO" id="GO:0008483">
    <property type="term" value="F:transaminase activity"/>
    <property type="evidence" value="ECO:0007669"/>
    <property type="project" value="UniProtKB-KW"/>
</dbReference>